<name>A0A812I5P1_9DINO</name>
<sequence>MVMDAATEAAVSQLLGSSLELNVKVSKVLTLLLEKGVAYKAMLEPGAVLCHPDNRGGLMLNPFDVHSKGAVMLKVGCRLEALQDACCFELAQDSGARELQFLRNCELVENSNGLLCPVSRKERYLSVSCSHTVAFCRACLHGLTSPEESLQPNLGSVLAAKGAEHPFAVMCKNGWEWLVLPSDVEARFGELPQLLQQAMNTQQSVTKNMTEMEVAATIASYYSLLRQKGEQADVLKKATQQAEATQPQCAKYIDSIARWVELYAGGETFPLVKFLAVACKAWCGSIMIGEEFFRSLANAEFKGTAAPFLRAAFLMTQLTSTKVVDGVARLLLRSDVDRLRAAKAAGGLASAENVLKQGWAAYEANPSTDMAKLYSRLMVRVSLVVCQKVKQGREPNLTATTPEECLQLFLSEVKGQSPASSSAPAAPKAKSPGSEPVSLAEWDDAAKHAMHKNPHLRIGSHYVHRAHSGIYALKSVDATGATFESRDLHGDVTSVVTGLEELKSWRVTQACMPELCPQDVAAKKEPLKAMLQERHRCRAQAALWQAYEDFSAKEPKLLFAKHPQALVAGGAFKKNKLRLLPIGMLRVPPTGGPGKGSCVVEHGKSPFVVVPPRQSTEWEKCAALVPYFWLKPAASEEDANMTLVYLSMGDLRVPAWQNTEPIRDGDVLLCTPPAEYFGRM</sequence>
<evidence type="ECO:0000313" key="3">
    <source>
        <dbReference type="Proteomes" id="UP000604046"/>
    </source>
</evidence>
<dbReference type="EMBL" id="CAJNDS010000180">
    <property type="protein sequence ID" value="CAE7023192.1"/>
    <property type="molecule type" value="Genomic_DNA"/>
</dbReference>
<evidence type="ECO:0000256" key="1">
    <source>
        <dbReference type="SAM" id="MobiDB-lite"/>
    </source>
</evidence>
<proteinExistence type="predicted"/>
<reference evidence="2" key="1">
    <citation type="submission" date="2021-02" db="EMBL/GenBank/DDBJ databases">
        <authorList>
            <person name="Dougan E. K."/>
            <person name="Rhodes N."/>
            <person name="Thang M."/>
            <person name="Chan C."/>
        </authorList>
    </citation>
    <scope>NUCLEOTIDE SEQUENCE</scope>
</reference>
<organism evidence="2 3">
    <name type="scientific">Symbiodinium natans</name>
    <dbReference type="NCBI Taxonomy" id="878477"/>
    <lineage>
        <taxon>Eukaryota</taxon>
        <taxon>Sar</taxon>
        <taxon>Alveolata</taxon>
        <taxon>Dinophyceae</taxon>
        <taxon>Suessiales</taxon>
        <taxon>Symbiodiniaceae</taxon>
        <taxon>Symbiodinium</taxon>
    </lineage>
</organism>
<evidence type="ECO:0000313" key="2">
    <source>
        <dbReference type="EMBL" id="CAE7023192.1"/>
    </source>
</evidence>
<accession>A0A812I5P1</accession>
<feature type="region of interest" description="Disordered" evidence="1">
    <location>
        <begin position="417"/>
        <end position="438"/>
    </location>
</feature>
<comment type="caution">
    <text evidence="2">The sequence shown here is derived from an EMBL/GenBank/DDBJ whole genome shotgun (WGS) entry which is preliminary data.</text>
</comment>
<gene>
    <name evidence="2" type="ORF">SNAT2548_LOCUS3003</name>
</gene>
<keyword evidence="3" id="KW-1185">Reference proteome</keyword>
<dbReference type="Proteomes" id="UP000604046">
    <property type="component" value="Unassembled WGS sequence"/>
</dbReference>
<dbReference type="AlphaFoldDB" id="A0A812I5P1"/>
<feature type="compositionally biased region" description="Low complexity" evidence="1">
    <location>
        <begin position="417"/>
        <end position="432"/>
    </location>
</feature>
<protein>
    <submittedName>
        <fullName evidence="2">Uncharacterized protein</fullName>
    </submittedName>
</protein>